<dbReference type="SUPFAM" id="SSF57850">
    <property type="entry name" value="RING/U-box"/>
    <property type="match status" value="1"/>
</dbReference>
<dbReference type="Gene3D" id="3.30.40.10">
    <property type="entry name" value="Zinc/RING finger domain, C3HC4 (zinc finger)"/>
    <property type="match status" value="1"/>
</dbReference>
<keyword evidence="3" id="KW-0862">Zinc</keyword>
<keyword evidence="8" id="KW-1185">Reference proteome</keyword>
<sequence length="168" mass="18489">MDDDSQDELINKNAALGKGKRQSLALLSETESNGGNSCDSDDTGSEEEEDDTEGEGGEEDKEESEDEELEDCEDDEEEEEEEEETEASVRGMTDSLKIEPHISVANISSDEDGENCPICLNTFRDQAVGTPENCSHYFCLDCIVEWSKVSCFVPDSPVAFWCALLSPL</sequence>
<name>A0A8C0C5E8_9AVES</name>
<dbReference type="PANTHER" id="PTHR12618:SF20">
    <property type="entry name" value="PHD AND RING FINGER DOMAIN-CONTAINING PROTEIN 1"/>
    <property type="match status" value="1"/>
</dbReference>
<accession>A0A8C0C5E8</accession>
<dbReference type="PROSITE" id="PS50089">
    <property type="entry name" value="ZF_RING_2"/>
    <property type="match status" value="1"/>
</dbReference>
<evidence type="ECO:0000256" key="4">
    <source>
        <dbReference type="PROSITE-ProRule" id="PRU00175"/>
    </source>
</evidence>
<dbReference type="AlphaFoldDB" id="A0A8C0C5E8"/>
<dbReference type="InterPro" id="IPR047157">
    <property type="entry name" value="PHRF1/Atg35"/>
</dbReference>
<feature type="region of interest" description="Disordered" evidence="5">
    <location>
        <begin position="1"/>
        <end position="99"/>
    </location>
</feature>
<evidence type="ECO:0000256" key="1">
    <source>
        <dbReference type="ARBA" id="ARBA00022723"/>
    </source>
</evidence>
<feature type="compositionally biased region" description="Polar residues" evidence="5">
    <location>
        <begin position="29"/>
        <end position="38"/>
    </location>
</feature>
<dbReference type="GO" id="GO:0008270">
    <property type="term" value="F:zinc ion binding"/>
    <property type="evidence" value="ECO:0007669"/>
    <property type="project" value="UniProtKB-KW"/>
</dbReference>
<dbReference type="Ensembl" id="ENSBJAT00000026512.1">
    <property type="protein sequence ID" value="ENSBJAP00000025810.1"/>
    <property type="gene ID" value="ENSBJAG00000016417.1"/>
</dbReference>
<evidence type="ECO:0000256" key="3">
    <source>
        <dbReference type="ARBA" id="ARBA00022833"/>
    </source>
</evidence>
<reference evidence="7" key="1">
    <citation type="submission" date="2025-08" db="UniProtKB">
        <authorList>
            <consortium name="Ensembl"/>
        </authorList>
    </citation>
    <scope>IDENTIFICATION</scope>
</reference>
<keyword evidence="2 4" id="KW-0863">Zinc-finger</keyword>
<dbReference type="Pfam" id="PF13445">
    <property type="entry name" value="zf-RING_UBOX"/>
    <property type="match status" value="1"/>
</dbReference>
<dbReference type="Proteomes" id="UP000694555">
    <property type="component" value="Unplaced"/>
</dbReference>
<feature type="domain" description="RING-type" evidence="6">
    <location>
        <begin position="116"/>
        <end position="151"/>
    </location>
</feature>
<evidence type="ECO:0000256" key="2">
    <source>
        <dbReference type="ARBA" id="ARBA00022771"/>
    </source>
</evidence>
<evidence type="ECO:0000313" key="7">
    <source>
        <dbReference type="Ensembl" id="ENSBJAP00000025810.1"/>
    </source>
</evidence>
<dbReference type="PROSITE" id="PS00518">
    <property type="entry name" value="ZF_RING_1"/>
    <property type="match status" value="1"/>
</dbReference>
<evidence type="ECO:0000259" key="6">
    <source>
        <dbReference type="PROSITE" id="PS50089"/>
    </source>
</evidence>
<dbReference type="InterPro" id="IPR027370">
    <property type="entry name" value="Znf-RING_euk"/>
</dbReference>
<evidence type="ECO:0000313" key="8">
    <source>
        <dbReference type="Proteomes" id="UP000694555"/>
    </source>
</evidence>
<dbReference type="InterPro" id="IPR013083">
    <property type="entry name" value="Znf_RING/FYVE/PHD"/>
</dbReference>
<keyword evidence="1" id="KW-0479">Metal-binding</keyword>
<protein>
    <recommendedName>
        <fullName evidence="6">RING-type domain-containing protein</fullName>
    </recommendedName>
</protein>
<feature type="compositionally biased region" description="Acidic residues" evidence="5">
    <location>
        <begin position="39"/>
        <end position="86"/>
    </location>
</feature>
<dbReference type="PANTHER" id="PTHR12618">
    <property type="entry name" value="PHD AND RING FINGER DOMAIN-CONTAINING PROTEIN 1"/>
    <property type="match status" value="1"/>
</dbReference>
<proteinExistence type="predicted"/>
<dbReference type="InterPro" id="IPR017907">
    <property type="entry name" value="Znf_RING_CS"/>
</dbReference>
<dbReference type="InterPro" id="IPR001841">
    <property type="entry name" value="Znf_RING"/>
</dbReference>
<reference evidence="7" key="2">
    <citation type="submission" date="2025-09" db="UniProtKB">
        <authorList>
            <consortium name="Ensembl"/>
        </authorList>
    </citation>
    <scope>IDENTIFICATION</scope>
</reference>
<organism evidence="7 8">
    <name type="scientific">Buteo japonicus</name>
    <dbReference type="NCBI Taxonomy" id="224669"/>
    <lineage>
        <taxon>Eukaryota</taxon>
        <taxon>Metazoa</taxon>
        <taxon>Chordata</taxon>
        <taxon>Craniata</taxon>
        <taxon>Vertebrata</taxon>
        <taxon>Euteleostomi</taxon>
        <taxon>Archelosauria</taxon>
        <taxon>Archosauria</taxon>
        <taxon>Dinosauria</taxon>
        <taxon>Saurischia</taxon>
        <taxon>Theropoda</taxon>
        <taxon>Coelurosauria</taxon>
        <taxon>Aves</taxon>
        <taxon>Neognathae</taxon>
        <taxon>Neoaves</taxon>
        <taxon>Telluraves</taxon>
        <taxon>Accipitrimorphae</taxon>
        <taxon>Accipitriformes</taxon>
        <taxon>Accipitridae</taxon>
        <taxon>Accipitrinae</taxon>
        <taxon>Buteo</taxon>
    </lineage>
</organism>
<evidence type="ECO:0000256" key="5">
    <source>
        <dbReference type="SAM" id="MobiDB-lite"/>
    </source>
</evidence>